<dbReference type="PANTHER" id="PTHR39210">
    <property type="entry name" value="HEPARIN-SULFATE LYASE"/>
    <property type="match status" value="1"/>
</dbReference>
<proteinExistence type="predicted"/>
<evidence type="ECO:0000313" key="7">
    <source>
        <dbReference type="Proteomes" id="UP000555407"/>
    </source>
</evidence>
<evidence type="ECO:0000256" key="1">
    <source>
        <dbReference type="ARBA" id="ARBA00004418"/>
    </source>
</evidence>
<organism evidence="6 7">
    <name type="scientific">Kribbella shirazensis</name>
    <dbReference type="NCBI Taxonomy" id="1105143"/>
    <lineage>
        <taxon>Bacteria</taxon>
        <taxon>Bacillati</taxon>
        <taxon>Actinomycetota</taxon>
        <taxon>Actinomycetes</taxon>
        <taxon>Propionibacteriales</taxon>
        <taxon>Kribbellaceae</taxon>
        <taxon>Kribbella</taxon>
    </lineage>
</organism>
<dbReference type="InterPro" id="IPR012480">
    <property type="entry name" value="Hepar_II_III_C"/>
</dbReference>
<gene>
    <name evidence="6" type="ORF">BJY22_002108</name>
</gene>
<evidence type="ECO:0000256" key="2">
    <source>
        <dbReference type="ARBA" id="ARBA00022729"/>
    </source>
</evidence>
<protein>
    <recommendedName>
        <fullName evidence="5">Heparinase II/III-like C-terminal domain-containing protein</fullName>
    </recommendedName>
</protein>
<keyword evidence="2" id="KW-0732">Signal</keyword>
<accession>A0A7X5ZZP4</accession>
<dbReference type="GO" id="GO:0042597">
    <property type="term" value="C:periplasmic space"/>
    <property type="evidence" value="ECO:0007669"/>
    <property type="project" value="UniProtKB-SubCell"/>
</dbReference>
<reference evidence="6 7" key="1">
    <citation type="submission" date="2020-03" db="EMBL/GenBank/DDBJ databases">
        <title>Sequencing the genomes of 1000 actinobacteria strains.</title>
        <authorList>
            <person name="Klenk H.-P."/>
        </authorList>
    </citation>
    <scope>NUCLEOTIDE SEQUENCE [LARGE SCALE GENOMIC DNA]</scope>
    <source>
        <strain evidence="6 7">DSM 45490</strain>
    </source>
</reference>
<dbReference type="Gene3D" id="2.70.98.70">
    <property type="match status" value="1"/>
</dbReference>
<dbReference type="GO" id="GO:0016829">
    <property type="term" value="F:lyase activity"/>
    <property type="evidence" value="ECO:0007669"/>
    <property type="project" value="UniProtKB-KW"/>
</dbReference>
<keyword evidence="7" id="KW-1185">Reference proteome</keyword>
<keyword evidence="3" id="KW-0574">Periplasm</keyword>
<keyword evidence="4" id="KW-0456">Lyase</keyword>
<evidence type="ECO:0000313" key="6">
    <source>
        <dbReference type="EMBL" id="NIK56391.1"/>
    </source>
</evidence>
<comment type="caution">
    <text evidence="6">The sequence shown here is derived from an EMBL/GenBank/DDBJ whole genome shotgun (WGS) entry which is preliminary data.</text>
</comment>
<feature type="domain" description="Heparinase II/III-like C-terminal" evidence="5">
    <location>
        <begin position="372"/>
        <end position="526"/>
    </location>
</feature>
<dbReference type="PANTHER" id="PTHR39210:SF1">
    <property type="entry name" value="HEPARIN-SULFATE LYASE"/>
    <property type="match status" value="1"/>
</dbReference>
<dbReference type="Proteomes" id="UP000555407">
    <property type="component" value="Unassembled WGS sequence"/>
</dbReference>
<name>A0A7X5ZZP4_9ACTN</name>
<dbReference type="Pfam" id="PF07940">
    <property type="entry name" value="Hepar_II_III_C"/>
    <property type="match status" value="1"/>
</dbReference>
<dbReference type="AlphaFoldDB" id="A0A7X5ZZP4"/>
<dbReference type="RefSeq" id="WP_167205709.1">
    <property type="nucleotide sequence ID" value="NZ_JAASRO010000001.1"/>
</dbReference>
<sequence length="586" mass="63504">MAPLNGNPPTERGGWWHEYVCPAHGVELAHVGFDSGNFPAGGVPCPHGCRVDTPAVRGAWTVLAHHFWARRIRLLAYEGQGADLLASYARLYSELTKSGEHEQAQGWMQRGRLFHQALTDAVWGVPISHAVLTLTEHPDRGGLGETLPMLDDMVAGARLARDAMVAQDKFSSNYTAWFNALGTTASQAAAAVRGEAWDGAEEWLTGERGQFAHLHVATGEDGWEWEASTYYHGFVLRAYLLSLRGFDPSQAPDRLESMIRALSEIATDGGILPALHDGPYRRAPLALEWLEIATLAGQFAANHALDAIATQALSEVGPTYDGLENKLTNWFSGPPRPTATPSVDPPVATSSVAQTARAGTGSARPPIVTTTAYAVIRTAGIHAILDHGPHGGSHGHHDKLALYLYGATTPWQPDPGQVPYGHAQWRAHYKSVVAHPTIRIDGLEPAEATGTLTHNDNSVTATIEGWYDGVRASRQLIAADNYLLDIVRVTADREREIVLQFRPDVDLTVEVGPDATRTTWTGDESLYGYHRGSGIPVTRPGPGPADDPQRTRTWLDWTVVGTEATFYTLYSTTPIDAALAEVITNV</sequence>
<evidence type="ECO:0000256" key="4">
    <source>
        <dbReference type="ARBA" id="ARBA00023239"/>
    </source>
</evidence>
<dbReference type="EMBL" id="JAASRO010000001">
    <property type="protein sequence ID" value="NIK56391.1"/>
    <property type="molecule type" value="Genomic_DNA"/>
</dbReference>
<evidence type="ECO:0000259" key="5">
    <source>
        <dbReference type="Pfam" id="PF07940"/>
    </source>
</evidence>
<evidence type="ECO:0000256" key="3">
    <source>
        <dbReference type="ARBA" id="ARBA00022764"/>
    </source>
</evidence>
<dbReference type="Gene3D" id="1.50.10.100">
    <property type="entry name" value="Chondroitin AC/alginate lyase"/>
    <property type="match status" value="1"/>
</dbReference>
<comment type="subcellular location">
    <subcellularLocation>
        <location evidence="1">Periplasm</location>
    </subcellularLocation>
</comment>
<dbReference type="InterPro" id="IPR008929">
    <property type="entry name" value="Chondroitin_lyas"/>
</dbReference>